<dbReference type="InterPro" id="IPR029063">
    <property type="entry name" value="SAM-dependent_MTases_sf"/>
</dbReference>
<dbReference type="EMBL" id="BIFT01000001">
    <property type="protein sequence ID" value="GCE25767.1"/>
    <property type="molecule type" value="Genomic_DNA"/>
</dbReference>
<reference evidence="2" key="1">
    <citation type="submission" date="2018-12" db="EMBL/GenBank/DDBJ databases">
        <title>Tengunoibacter tsumagoiensis gen. nov., sp. nov., Dictyobacter kobayashii sp. nov., D. alpinus sp. nov., and D. joshuensis sp. nov. and description of Dictyobacteraceae fam. nov. within the order Ktedonobacterales isolated from Tengu-no-mugimeshi.</title>
        <authorList>
            <person name="Wang C.M."/>
            <person name="Zheng Y."/>
            <person name="Sakai Y."/>
            <person name="Toyoda A."/>
            <person name="Minakuchi Y."/>
            <person name="Abe K."/>
            <person name="Yokota A."/>
            <person name="Yabe S."/>
        </authorList>
    </citation>
    <scope>NUCLEOTIDE SEQUENCE [LARGE SCALE GENOMIC DNA]</scope>
    <source>
        <strain evidence="2">Uno16</strain>
    </source>
</reference>
<dbReference type="Proteomes" id="UP000287171">
    <property type="component" value="Unassembled WGS sequence"/>
</dbReference>
<dbReference type="AlphaFoldDB" id="A0A402B380"/>
<dbReference type="SUPFAM" id="SSF53335">
    <property type="entry name" value="S-adenosyl-L-methionine-dependent methyltransferases"/>
    <property type="match status" value="1"/>
</dbReference>
<protein>
    <submittedName>
        <fullName evidence="1">Uncharacterized protein</fullName>
    </submittedName>
</protein>
<accession>A0A402B380</accession>
<dbReference type="OrthoDB" id="1637728at2"/>
<sequence length="334" mass="37383">MKIALKITPQRNTQYADMTTILASPELLASPLGTLIQDVQATTLAGQNYLLATIDETADQSQRLLSSLIPRFGALSEGYEYFDQLGELAGPFLRPIEPHFTPFVPWEMSEARRYRGKTNETFTRVLLNAALFAGRFEEDRLRILDPLCGGGTTLFLALALGYDAFGIELNRQDVDTTAVFVRQYLESEHIHSKETDERGRRSGRRYQFEIGRKGNTRHLVLANGDTRDAALHMREVVGGPHMHAVVGDLPYGIQHFAEISALLTKALPVWENMLLSGGTLALAWNATRVERTDMLALVQAHTQLQVLDELPYNQFAHPVDRVIKKRDVLVAVKA</sequence>
<evidence type="ECO:0000313" key="2">
    <source>
        <dbReference type="Proteomes" id="UP000287171"/>
    </source>
</evidence>
<evidence type="ECO:0000313" key="1">
    <source>
        <dbReference type="EMBL" id="GCE25767.1"/>
    </source>
</evidence>
<keyword evidence="2" id="KW-1185">Reference proteome</keyword>
<comment type="caution">
    <text evidence="1">The sequence shown here is derived from an EMBL/GenBank/DDBJ whole genome shotgun (WGS) entry which is preliminary data.</text>
</comment>
<gene>
    <name evidence="1" type="ORF">KDA_12510</name>
</gene>
<proteinExistence type="predicted"/>
<name>A0A402B380_9CHLR</name>
<dbReference type="RefSeq" id="WP_126626314.1">
    <property type="nucleotide sequence ID" value="NZ_BIFT01000001.1"/>
</dbReference>
<organism evidence="1 2">
    <name type="scientific">Dictyobacter alpinus</name>
    <dbReference type="NCBI Taxonomy" id="2014873"/>
    <lineage>
        <taxon>Bacteria</taxon>
        <taxon>Bacillati</taxon>
        <taxon>Chloroflexota</taxon>
        <taxon>Ktedonobacteria</taxon>
        <taxon>Ktedonobacterales</taxon>
        <taxon>Dictyobacteraceae</taxon>
        <taxon>Dictyobacter</taxon>
    </lineage>
</organism>
<dbReference type="Gene3D" id="3.40.50.150">
    <property type="entry name" value="Vaccinia Virus protein VP39"/>
    <property type="match status" value="1"/>
</dbReference>